<dbReference type="PATRIC" id="fig|423471.3.peg.708"/>
<dbReference type="AlphaFoldDB" id="G5IZT6"/>
<feature type="coiled-coil region" evidence="1">
    <location>
        <begin position="336"/>
        <end position="366"/>
    </location>
</feature>
<evidence type="ECO:0000313" key="5">
    <source>
        <dbReference type="Proteomes" id="UP000003477"/>
    </source>
</evidence>
<keyword evidence="2" id="KW-1133">Transmembrane helix</keyword>
<evidence type="ECO:0000313" key="4">
    <source>
        <dbReference type="EMBL" id="EHJ14557.1"/>
    </source>
</evidence>
<dbReference type="EMBL" id="AESD01000127">
    <property type="protein sequence ID" value="EHJ14557.1"/>
    <property type="molecule type" value="Genomic_DNA"/>
</dbReference>
<name>G5IZT6_CROWT</name>
<dbReference type="Pfam" id="PF20703">
    <property type="entry name" value="nSTAND1"/>
    <property type="match status" value="1"/>
</dbReference>
<dbReference type="Proteomes" id="UP000003477">
    <property type="component" value="Unassembled WGS sequence"/>
</dbReference>
<evidence type="ECO:0000256" key="1">
    <source>
        <dbReference type="SAM" id="Coils"/>
    </source>
</evidence>
<proteinExistence type="predicted"/>
<keyword evidence="1" id="KW-0175">Coiled coil</keyword>
<feature type="transmembrane region" description="Helical" evidence="2">
    <location>
        <begin position="379"/>
        <end position="399"/>
    </location>
</feature>
<evidence type="ECO:0000256" key="2">
    <source>
        <dbReference type="SAM" id="Phobius"/>
    </source>
</evidence>
<reference evidence="4 5" key="1">
    <citation type="journal article" date="2011" name="Front. Microbiol.">
        <title>Two Strains of Crocosphaera watsonii with Highly Conserved Genomes are Distinguished by Strain-Specific Features.</title>
        <authorList>
            <person name="Bench S.R."/>
            <person name="Ilikchyan I.N."/>
            <person name="Tripp H.J."/>
            <person name="Zehr J.P."/>
        </authorList>
    </citation>
    <scope>NUCLEOTIDE SEQUENCE [LARGE SCALE GENOMIC DNA]</scope>
    <source>
        <strain evidence="4 5">WH 0003</strain>
    </source>
</reference>
<keyword evidence="2" id="KW-0472">Membrane</keyword>
<evidence type="ECO:0000259" key="3">
    <source>
        <dbReference type="Pfam" id="PF20703"/>
    </source>
</evidence>
<protein>
    <submittedName>
        <fullName evidence="4">WD-40 repeat-containing protein</fullName>
    </submittedName>
</protein>
<feature type="domain" description="Novel STAND NTPase 1" evidence="3">
    <location>
        <begin position="5"/>
        <end position="301"/>
    </location>
</feature>
<organism evidence="4 5">
    <name type="scientific">Crocosphaera watsonii WH 0003</name>
    <dbReference type="NCBI Taxonomy" id="423471"/>
    <lineage>
        <taxon>Bacteria</taxon>
        <taxon>Bacillati</taxon>
        <taxon>Cyanobacteriota</taxon>
        <taxon>Cyanophyceae</taxon>
        <taxon>Oscillatoriophycideae</taxon>
        <taxon>Chroococcales</taxon>
        <taxon>Aphanothecaceae</taxon>
        <taxon>Crocosphaera</taxon>
    </lineage>
</organism>
<keyword evidence="2" id="KW-0812">Transmembrane</keyword>
<sequence>MAESLSQRKTSLTRIFTQIQNKHPNKRLLLFADQFEELYTLCPDSKTQKSFLEILISNFSKDESLGLSAISNLSPVLVTTMRADFLGNALSYPDFADLLRKNDTKIKSMNRQELTEVIDKPAHKLGVKFESGLVERILNDIESQPGNLPLLEFALTELWNQGNSKQLTHQTYEEIGQVEGALARHADEKYKSITEVEKEKIRRIFIQLVRPGEGTEDTRRIAVKTELGKDNWSLVKKLADARLVVTSRNITEQETVEVVHEALIKNWGKLQEWMKTARIFRAWQDRLRATKELWEATNKDTDCLLRGAALVEAEERLKERPEDLISEQTFIEESIKEKTRVEQEEKQRQQRELEAAQKLAEIQTEAVTKQKKANKKLRLGTLGLSIISLIAFITAGWAWNQTRIAELNLVDSMGRNAL</sequence>
<gene>
    <name evidence="4" type="ORF">CWATWH0003_0774</name>
</gene>
<dbReference type="InterPro" id="IPR049052">
    <property type="entry name" value="nSTAND1"/>
</dbReference>
<comment type="caution">
    <text evidence="4">The sequence shown here is derived from an EMBL/GenBank/DDBJ whole genome shotgun (WGS) entry which is preliminary data.</text>
</comment>
<accession>G5IZT6</accession>